<evidence type="ECO:0000256" key="4">
    <source>
        <dbReference type="ARBA" id="ARBA00022695"/>
    </source>
</evidence>
<dbReference type="InterPro" id="IPR001795">
    <property type="entry name" value="RNA-dir_pol_luteovirus"/>
</dbReference>
<dbReference type="InterPro" id="IPR007094">
    <property type="entry name" value="RNA-dir_pol_PSvirus"/>
</dbReference>
<evidence type="ECO:0000256" key="2">
    <source>
        <dbReference type="ARBA" id="ARBA00022484"/>
    </source>
</evidence>
<proteinExistence type="predicted"/>
<evidence type="ECO:0000256" key="3">
    <source>
        <dbReference type="ARBA" id="ARBA00022679"/>
    </source>
</evidence>
<keyword evidence="5 8" id="KW-0547">Nucleotide-binding</keyword>
<dbReference type="EC" id="2.7.7.48" evidence="1 8"/>
<feature type="region of interest" description="Disordered" evidence="9">
    <location>
        <begin position="43"/>
        <end position="71"/>
    </location>
</feature>
<evidence type="ECO:0000256" key="9">
    <source>
        <dbReference type="SAM" id="MobiDB-lite"/>
    </source>
</evidence>
<evidence type="ECO:0000259" key="10">
    <source>
        <dbReference type="PROSITE" id="PS50507"/>
    </source>
</evidence>
<dbReference type="PROSITE" id="PS50507">
    <property type="entry name" value="RDRP_SSRNA_POS"/>
    <property type="match status" value="1"/>
</dbReference>
<feature type="domain" description="RdRp catalytic" evidence="10">
    <location>
        <begin position="471"/>
        <end position="597"/>
    </location>
</feature>
<name>A0A7U3TJP8_9VIRU</name>
<evidence type="ECO:0000256" key="6">
    <source>
        <dbReference type="ARBA" id="ARBA00022953"/>
    </source>
</evidence>
<sequence length="947" mass="109002">MAARQQNNCTNNSCLLRRTHKIQISWTGGVFKNKAYCCCSGREENRGSQGDATQTRSRSSQTGHSDNQGRSNRQGLCGCHCTHKGIRDRTTRWKTGALSPTCGIIVFDINYYNRLSNMDLGEITQQDIIRLRDLNYTTLTDSEYTELTVLSRGLMRKGRLSKARIYSKWSSHDTTTFKQIPTVQDKYLCELFKCTNQELSIRRLRLSSLLKTDPELTKMCGWFTHLPYALVTNLTIYATLWGIEHVMEMKGHGWFNTVDDFLRITSEVNAYVKGFAKEATLKQQFCELQSLHGHMFESSNWNLLDEAKELTSPGNHTHFHTRQHWLKTIEENTPDREHPPTKVSFEEYVKEAMWITSGSASIGRIDWSWDGDKGHFKARKNMLTCLYTPDELWQIALNWDGHIRNRQIIKNECGKMRLAIASNIESYLHESYLLDQYGHSYTRWSFMTLDEPVSRATKRNIEIMESLSQGLIGMPWDFKGFDRQPTTQELEDMLHALFHNMFGDKDIFDVYNKVIHSYYHAELTVTEKAKTYKFKVNGGVQSGQRFTSLLGNLWNRYKTIQAIDLASGLLGYKPVYNIGLRGDDTYVLSTTYSEAIALRLGYAGVHAIGHNKKFSIRPYSVEFLRNEINPTEVVGWSARTIPSITQRKPWSDTPFDPMQEVTIIASGINTTMRRSKCSGRTLHDANMRQWSQFLKLSNRWLKLPRHLGGVGVYPWEGWVPDCGLPPTTHPDFRVDTKVVAHNPPYLDGIVEPTTYSLQKLKTMISPGDIVGMSGKAARLARLHYSKVKPKWSRVSTHHRYLDLPDLTISEHKIYRQPRKGAYLRATQTGWPEAMRFISDYGFYRAPGSRSLGSMLREYYPLFYAKMKQYERQGWHRTDAIKLVTGDVPFEYSHTINPNAIGHLKIPVKENLPLLGYGRKIIGMRLTALCSQVITAYRHSSTSRLYQY</sequence>
<evidence type="ECO:0000256" key="5">
    <source>
        <dbReference type="ARBA" id="ARBA00022741"/>
    </source>
</evidence>
<dbReference type="SUPFAM" id="SSF56672">
    <property type="entry name" value="DNA/RNA polymerases"/>
    <property type="match status" value="1"/>
</dbReference>
<keyword evidence="3 8" id="KW-0808">Transferase</keyword>
<feature type="compositionally biased region" description="Polar residues" evidence="9">
    <location>
        <begin position="47"/>
        <end position="71"/>
    </location>
</feature>
<dbReference type="GO" id="GO:0006351">
    <property type="term" value="P:DNA-templated transcription"/>
    <property type="evidence" value="ECO:0007669"/>
    <property type="project" value="InterPro"/>
</dbReference>
<keyword evidence="2 8" id="KW-0696">RNA-directed RNA polymerase</keyword>
<evidence type="ECO:0000256" key="8">
    <source>
        <dbReference type="RuleBase" id="RU364050"/>
    </source>
</evidence>
<dbReference type="GO" id="GO:0003968">
    <property type="term" value="F:RNA-directed RNA polymerase activity"/>
    <property type="evidence" value="ECO:0007669"/>
    <property type="project" value="UniProtKB-KW"/>
</dbReference>
<evidence type="ECO:0000313" key="11">
    <source>
        <dbReference type="EMBL" id="QQP18684.1"/>
    </source>
</evidence>
<keyword evidence="4 8" id="KW-0548">Nucleotidyltransferase</keyword>
<gene>
    <name evidence="11" type="ORF">STaTV2_gp2</name>
</gene>
<dbReference type="Pfam" id="PF02123">
    <property type="entry name" value="RdRP_4"/>
    <property type="match status" value="1"/>
</dbReference>
<dbReference type="InterPro" id="IPR043502">
    <property type="entry name" value="DNA/RNA_pol_sf"/>
</dbReference>
<organism evidence="11">
    <name type="scientific">Soybean thrips-associated totivirus 2</name>
    <dbReference type="NCBI Taxonomy" id="2800857"/>
    <lineage>
        <taxon>Viruses</taxon>
        <taxon>Riboviria</taxon>
        <taxon>Orthornavirae</taxon>
        <taxon>Duplornaviricota</taxon>
        <taxon>Chrymotiviricetes</taxon>
        <taxon>Ghabrivirales</taxon>
        <taxon>Betatotivirineae</taxon>
        <taxon>Artiviridae</taxon>
        <taxon>Artivirus</taxon>
        <taxon>Artivirus kyu</taxon>
    </lineage>
</organism>
<comment type="catalytic activity">
    <reaction evidence="7 8">
        <text>RNA(n) + a ribonucleoside 5'-triphosphate = RNA(n+1) + diphosphate</text>
        <dbReference type="Rhea" id="RHEA:21248"/>
        <dbReference type="Rhea" id="RHEA-COMP:14527"/>
        <dbReference type="Rhea" id="RHEA-COMP:17342"/>
        <dbReference type="ChEBI" id="CHEBI:33019"/>
        <dbReference type="ChEBI" id="CHEBI:61557"/>
        <dbReference type="ChEBI" id="CHEBI:140395"/>
        <dbReference type="EC" id="2.7.7.48"/>
    </reaction>
</comment>
<dbReference type="EMBL" id="MT293125">
    <property type="protein sequence ID" value="QQP18684.1"/>
    <property type="molecule type" value="Genomic_RNA"/>
</dbReference>
<keyword evidence="6 8" id="KW-0693">Viral RNA replication</keyword>
<evidence type="ECO:0000256" key="7">
    <source>
        <dbReference type="ARBA" id="ARBA00048744"/>
    </source>
</evidence>
<dbReference type="GO" id="GO:0000166">
    <property type="term" value="F:nucleotide binding"/>
    <property type="evidence" value="ECO:0007669"/>
    <property type="project" value="UniProtKB-KW"/>
</dbReference>
<dbReference type="GO" id="GO:0003723">
    <property type="term" value="F:RNA binding"/>
    <property type="evidence" value="ECO:0007669"/>
    <property type="project" value="InterPro"/>
</dbReference>
<dbReference type="GO" id="GO:0039694">
    <property type="term" value="P:viral RNA genome replication"/>
    <property type="evidence" value="ECO:0007669"/>
    <property type="project" value="InterPro"/>
</dbReference>
<protein>
    <recommendedName>
        <fullName evidence="1 8">RNA-directed RNA polymerase</fullName>
        <ecNumber evidence="1 8">2.7.7.48</ecNumber>
    </recommendedName>
</protein>
<accession>A0A7U3TJP8</accession>
<reference evidence="11" key="1">
    <citation type="journal article" date="2020" name="Viruses">
        <title>Soybean Thrips (Thysanoptera: Thripidae) Harbor Highly Diverse Populations of Arthropod, Fungal and Plant Viruses.</title>
        <authorList>
            <person name="Thekke-Veetil T."/>
            <person name="Lagos-Kutz D."/>
            <person name="McCoppin N.K."/>
            <person name="Hartman G.L."/>
            <person name="Ju H.K."/>
            <person name="Lim H.S."/>
            <person name="Domier L.L."/>
        </authorList>
    </citation>
    <scope>NUCLEOTIDE SEQUENCE</scope>
    <source>
        <strain evidence="11">STN1</strain>
    </source>
</reference>
<evidence type="ECO:0000256" key="1">
    <source>
        <dbReference type="ARBA" id="ARBA00012494"/>
    </source>
</evidence>